<comment type="caution">
    <text evidence="1">The sequence shown here is derived from an EMBL/GenBank/DDBJ whole genome shotgun (WGS) entry which is preliminary data.</text>
</comment>
<evidence type="ECO:0000313" key="1">
    <source>
        <dbReference type="EMBL" id="KAL2608454.1"/>
    </source>
</evidence>
<proteinExistence type="predicted"/>
<gene>
    <name evidence="1" type="ORF">R1flu_027027</name>
</gene>
<organism evidence="1 2">
    <name type="scientific">Riccia fluitans</name>
    <dbReference type="NCBI Taxonomy" id="41844"/>
    <lineage>
        <taxon>Eukaryota</taxon>
        <taxon>Viridiplantae</taxon>
        <taxon>Streptophyta</taxon>
        <taxon>Embryophyta</taxon>
        <taxon>Marchantiophyta</taxon>
        <taxon>Marchantiopsida</taxon>
        <taxon>Marchantiidae</taxon>
        <taxon>Marchantiales</taxon>
        <taxon>Ricciaceae</taxon>
        <taxon>Riccia</taxon>
    </lineage>
</organism>
<reference evidence="1 2" key="1">
    <citation type="submission" date="2024-09" db="EMBL/GenBank/DDBJ databases">
        <title>Chromosome-scale assembly of Riccia fluitans.</title>
        <authorList>
            <person name="Paukszto L."/>
            <person name="Sawicki J."/>
            <person name="Karawczyk K."/>
            <person name="Piernik-Szablinska J."/>
            <person name="Szczecinska M."/>
            <person name="Mazdziarz M."/>
        </authorList>
    </citation>
    <scope>NUCLEOTIDE SEQUENCE [LARGE SCALE GENOMIC DNA]</scope>
    <source>
        <strain evidence="1">Rf_01</strain>
        <tissue evidence="1">Aerial parts of the thallus</tissue>
    </source>
</reference>
<protein>
    <submittedName>
        <fullName evidence="1">Uncharacterized protein</fullName>
    </submittedName>
</protein>
<name>A0ABD1XHL2_9MARC</name>
<evidence type="ECO:0000313" key="2">
    <source>
        <dbReference type="Proteomes" id="UP001605036"/>
    </source>
</evidence>
<sequence>MIGSCFLTIISPADPRSCHLLPFQVQLVFHYHARCIEVQAASTLGREERGDRSSHWRVSSEFTLQNLHEMCQMLTSVSTKSA</sequence>
<dbReference type="Proteomes" id="UP001605036">
    <property type="component" value="Unassembled WGS sequence"/>
</dbReference>
<accession>A0ABD1XHL2</accession>
<keyword evidence="2" id="KW-1185">Reference proteome</keyword>
<dbReference type="AlphaFoldDB" id="A0ABD1XHL2"/>
<dbReference type="EMBL" id="JBHFFA010000008">
    <property type="protein sequence ID" value="KAL2608454.1"/>
    <property type="molecule type" value="Genomic_DNA"/>
</dbReference>